<dbReference type="Gene3D" id="3.40.630.10">
    <property type="entry name" value="Zn peptidases"/>
    <property type="match status" value="1"/>
</dbReference>
<dbReference type="EMBL" id="KN609820">
    <property type="protein sequence ID" value="KHJ78391.1"/>
    <property type="molecule type" value="Genomic_DNA"/>
</dbReference>
<dbReference type="AlphaFoldDB" id="A0A0B1S3B8"/>
<feature type="domain" description="Peptidase M14" evidence="2">
    <location>
        <begin position="8"/>
        <end position="40"/>
    </location>
</feature>
<reference evidence="3 4" key="1">
    <citation type="submission" date="2014-03" db="EMBL/GenBank/DDBJ databases">
        <title>Draft genome of the hookworm Oesophagostomum dentatum.</title>
        <authorList>
            <person name="Mitreva M."/>
        </authorList>
    </citation>
    <scope>NUCLEOTIDE SEQUENCE [LARGE SCALE GENOMIC DNA]</scope>
    <source>
        <strain evidence="3 4">OD-Hann</strain>
    </source>
</reference>
<comment type="similarity">
    <text evidence="1">Belongs to the peptidase M14 family.</text>
</comment>
<dbReference type="GO" id="GO:0004181">
    <property type="term" value="F:metallocarboxypeptidase activity"/>
    <property type="evidence" value="ECO:0007669"/>
    <property type="project" value="InterPro"/>
</dbReference>
<dbReference type="SUPFAM" id="SSF53187">
    <property type="entry name" value="Zn-dependent exopeptidases"/>
    <property type="match status" value="1"/>
</dbReference>
<sequence length="50" mass="5954">MLSPELRGKVDAFLTLHTYSQMWIHPFSHQRKTVPEDINDIVSKFVYYIT</sequence>
<dbReference type="InterPro" id="IPR000834">
    <property type="entry name" value="Peptidase_M14"/>
</dbReference>
<accession>A0A0B1S3B8</accession>
<dbReference type="GO" id="GO:0006508">
    <property type="term" value="P:proteolysis"/>
    <property type="evidence" value="ECO:0007669"/>
    <property type="project" value="InterPro"/>
</dbReference>
<protein>
    <recommendedName>
        <fullName evidence="2">Peptidase M14 domain-containing protein</fullName>
    </recommendedName>
</protein>
<dbReference type="Proteomes" id="UP000053660">
    <property type="component" value="Unassembled WGS sequence"/>
</dbReference>
<gene>
    <name evidence="3" type="ORF">OESDEN_21988</name>
</gene>
<keyword evidence="4" id="KW-1185">Reference proteome</keyword>
<dbReference type="GO" id="GO:0008270">
    <property type="term" value="F:zinc ion binding"/>
    <property type="evidence" value="ECO:0007669"/>
    <property type="project" value="InterPro"/>
</dbReference>
<organism evidence="3 4">
    <name type="scientific">Oesophagostomum dentatum</name>
    <name type="common">Nodular worm</name>
    <dbReference type="NCBI Taxonomy" id="61180"/>
    <lineage>
        <taxon>Eukaryota</taxon>
        <taxon>Metazoa</taxon>
        <taxon>Ecdysozoa</taxon>
        <taxon>Nematoda</taxon>
        <taxon>Chromadorea</taxon>
        <taxon>Rhabditida</taxon>
        <taxon>Rhabditina</taxon>
        <taxon>Rhabditomorpha</taxon>
        <taxon>Strongyloidea</taxon>
        <taxon>Strongylidae</taxon>
        <taxon>Oesophagostomum</taxon>
    </lineage>
</organism>
<name>A0A0B1S3B8_OESDE</name>
<dbReference type="Pfam" id="PF00246">
    <property type="entry name" value="Peptidase_M14"/>
    <property type="match status" value="1"/>
</dbReference>
<evidence type="ECO:0000313" key="4">
    <source>
        <dbReference type="Proteomes" id="UP000053660"/>
    </source>
</evidence>
<dbReference type="OrthoDB" id="3626597at2759"/>
<evidence type="ECO:0000313" key="3">
    <source>
        <dbReference type="EMBL" id="KHJ78391.1"/>
    </source>
</evidence>
<evidence type="ECO:0000259" key="2">
    <source>
        <dbReference type="Pfam" id="PF00246"/>
    </source>
</evidence>
<evidence type="ECO:0000256" key="1">
    <source>
        <dbReference type="ARBA" id="ARBA00005988"/>
    </source>
</evidence>
<proteinExistence type="inferred from homology"/>